<evidence type="ECO:0000313" key="4">
    <source>
        <dbReference type="Proteomes" id="UP000013781"/>
    </source>
</evidence>
<dbReference type="EMBL" id="AJAS01000026">
    <property type="protein sequence ID" value="EOH95927.1"/>
    <property type="molecule type" value="Genomic_DNA"/>
</dbReference>
<dbReference type="PATRIC" id="fig|1158609.3.peg.3275"/>
<evidence type="ECO:0000313" key="5">
    <source>
        <dbReference type="Proteomes" id="UP000014157"/>
    </source>
</evidence>
<reference evidence="3 5" key="2">
    <citation type="submission" date="2013-03" db="EMBL/GenBank/DDBJ databases">
        <title>The Genome Sequence of Enterococcus moraviensis BAA-383 (PacBio/Illumina hybrid assembly).</title>
        <authorList>
            <consortium name="The Broad Institute Genomics Platform"/>
            <consortium name="The Broad Institute Genome Sequencing Center for Infectious Disease"/>
            <person name="Earl A."/>
            <person name="Russ C."/>
            <person name="Gilmore M."/>
            <person name="Surin D."/>
            <person name="Walker B."/>
            <person name="Young S."/>
            <person name="Zeng Q."/>
            <person name="Gargeya S."/>
            <person name="Fitzgerald M."/>
            <person name="Haas B."/>
            <person name="Abouelleil A."/>
            <person name="Allen A.W."/>
            <person name="Alvarado L."/>
            <person name="Arachchi H.M."/>
            <person name="Berlin A.M."/>
            <person name="Chapman S.B."/>
            <person name="Gainer-Dewar J."/>
            <person name="Goldberg J."/>
            <person name="Griggs A."/>
            <person name="Gujja S."/>
            <person name="Hansen M."/>
            <person name="Howarth C."/>
            <person name="Imamovic A."/>
            <person name="Ireland A."/>
            <person name="Larimer J."/>
            <person name="McCowan C."/>
            <person name="Murphy C."/>
            <person name="Pearson M."/>
            <person name="Poon T.W."/>
            <person name="Priest M."/>
            <person name="Roberts A."/>
            <person name="Saif S."/>
            <person name="Shea T."/>
            <person name="Sisk P."/>
            <person name="Sykes S."/>
            <person name="Wortman J."/>
            <person name="Nusbaum C."/>
            <person name="Birren B."/>
        </authorList>
    </citation>
    <scope>NUCLEOTIDE SEQUENCE [LARGE SCALE GENOMIC DNA]</scope>
    <source>
        <strain evidence="3 5">ATCC BAA-383</strain>
    </source>
</reference>
<keyword evidence="1" id="KW-0812">Transmembrane</keyword>
<dbReference type="Proteomes" id="UP000014157">
    <property type="component" value="Unassembled WGS sequence"/>
</dbReference>
<evidence type="ECO:0000313" key="2">
    <source>
        <dbReference type="EMBL" id="EOH95927.1"/>
    </source>
</evidence>
<evidence type="ECO:0000256" key="1">
    <source>
        <dbReference type="SAM" id="Phobius"/>
    </source>
</evidence>
<dbReference type="HOGENOM" id="CLU_1037224_0_0_9"/>
<dbReference type="Proteomes" id="UP000013781">
    <property type="component" value="Unassembled WGS sequence"/>
</dbReference>
<evidence type="ECO:0000313" key="3">
    <source>
        <dbReference type="EMBL" id="EOT66414.1"/>
    </source>
</evidence>
<keyword evidence="1" id="KW-0472">Membrane</keyword>
<dbReference type="EMBL" id="ASWB01000003">
    <property type="protein sequence ID" value="EOT66414.1"/>
    <property type="molecule type" value="Genomic_DNA"/>
</dbReference>
<accession>R2QHA3</accession>
<reference evidence="2 4" key="1">
    <citation type="submission" date="2013-02" db="EMBL/GenBank/DDBJ databases">
        <title>The Genome Sequence of Enterococcus moraviensis BAA-383.</title>
        <authorList>
            <consortium name="The Broad Institute Genome Sequencing Platform"/>
            <consortium name="The Broad Institute Genome Sequencing Center for Infectious Disease"/>
            <person name="Earl A.M."/>
            <person name="Gilmore M.S."/>
            <person name="Lebreton F."/>
            <person name="Walker B."/>
            <person name="Young S.K."/>
            <person name="Zeng Q."/>
            <person name="Gargeya S."/>
            <person name="Fitzgerald M."/>
            <person name="Haas B."/>
            <person name="Abouelleil A."/>
            <person name="Alvarado L."/>
            <person name="Arachchi H.M."/>
            <person name="Berlin A.M."/>
            <person name="Chapman S.B."/>
            <person name="Dewar J."/>
            <person name="Goldberg J."/>
            <person name="Griggs A."/>
            <person name="Gujja S."/>
            <person name="Hansen M."/>
            <person name="Howarth C."/>
            <person name="Imamovic A."/>
            <person name="Larimer J."/>
            <person name="McCowan C."/>
            <person name="Murphy C."/>
            <person name="Neiman D."/>
            <person name="Pearson M."/>
            <person name="Priest M."/>
            <person name="Roberts A."/>
            <person name="Saif S."/>
            <person name="Shea T."/>
            <person name="Sisk P."/>
            <person name="Sykes S."/>
            <person name="Wortman J."/>
            <person name="Nusbaum C."/>
            <person name="Birren B."/>
        </authorList>
    </citation>
    <scope>NUCLEOTIDE SEQUENCE [LARGE SCALE GENOMIC DNA]</scope>
    <source>
        <strain evidence="2 4">ATCC BAA-383</strain>
    </source>
</reference>
<keyword evidence="5" id="KW-1185">Reference proteome</keyword>
<feature type="transmembrane region" description="Helical" evidence="1">
    <location>
        <begin position="21"/>
        <end position="38"/>
    </location>
</feature>
<name>R2QHA3_9ENTE</name>
<comment type="caution">
    <text evidence="2">The sequence shown here is derived from an EMBL/GenBank/DDBJ whole genome shotgun (WGS) entry which is preliminary data.</text>
</comment>
<organism evidence="2 4">
    <name type="scientific">Enterococcus moraviensis ATCC BAA-383</name>
    <dbReference type="NCBI Taxonomy" id="1158609"/>
    <lineage>
        <taxon>Bacteria</taxon>
        <taxon>Bacillati</taxon>
        <taxon>Bacillota</taxon>
        <taxon>Bacilli</taxon>
        <taxon>Lactobacillales</taxon>
        <taxon>Enterococcaceae</taxon>
        <taxon>Enterococcus</taxon>
    </lineage>
</organism>
<gene>
    <name evidence="3" type="ORF">I586_02685</name>
    <name evidence="2" type="ORF">UAY_03353</name>
</gene>
<sequence>MFKLEPIYEEKLKTYKKEQQKRLLLHLPLIMLLFLTIMPFFRKGIINGYALLLMIILFFFLKKKNYITYSSIEEYKQYFSLNAILLNDCDAVLWLYYLTKMKFDKRKRVSIQIEYINALLLTGEFEKASKKLSSINPNKIYSISDFVNYYIVKNNLSFYLQDMNGLQQIKNELRNLNYKRKSISCKILTLKESNQAYIECLEGDLDYKLYMGHRKMSASSNISKVNVAYVAYLASNNDLEYHKKCRNFIVKYGGTCFFKEVVESDEKK</sequence>
<protein>
    <submittedName>
        <fullName evidence="2">Uncharacterized protein</fullName>
    </submittedName>
</protein>
<feature type="transmembrane region" description="Helical" evidence="1">
    <location>
        <begin position="44"/>
        <end position="61"/>
    </location>
</feature>
<dbReference type="AlphaFoldDB" id="R2QHA3"/>
<keyword evidence="1" id="KW-1133">Transmembrane helix</keyword>
<dbReference type="RefSeq" id="WP_010766658.1">
    <property type="nucleotide sequence ID" value="NZ_ASWB01000003.1"/>
</dbReference>
<proteinExistence type="predicted"/>